<dbReference type="InterPro" id="IPR042099">
    <property type="entry name" value="ANL_N_sf"/>
</dbReference>
<keyword evidence="3" id="KW-0443">Lipid metabolism</keyword>
<dbReference type="OrthoDB" id="3633556at2759"/>
<keyword evidence="1" id="KW-0436">Ligase</keyword>
<evidence type="ECO:0000313" key="7">
    <source>
        <dbReference type="Proteomes" id="UP000606786"/>
    </source>
</evidence>
<keyword evidence="7" id="KW-1185">Reference proteome</keyword>
<dbReference type="PANTHER" id="PTHR43272">
    <property type="entry name" value="LONG-CHAIN-FATTY-ACID--COA LIGASE"/>
    <property type="match status" value="1"/>
</dbReference>
<dbReference type="InterPro" id="IPR000873">
    <property type="entry name" value="AMP-dep_synth/lig_dom"/>
</dbReference>
<feature type="domain" description="AMP-dependent synthetase/ligase" evidence="5">
    <location>
        <begin position="62"/>
        <end position="421"/>
    </location>
</feature>
<protein>
    <recommendedName>
        <fullName evidence="4">long-chain-fatty-acid--CoA ligase</fullName>
        <ecNumber evidence="4">6.2.1.3</ecNumber>
    </recommendedName>
</protein>
<evidence type="ECO:0000259" key="5">
    <source>
        <dbReference type="Pfam" id="PF00501"/>
    </source>
</evidence>
<dbReference type="SUPFAM" id="SSF56801">
    <property type="entry name" value="Acetyl-CoA synthetase-like"/>
    <property type="match status" value="1"/>
</dbReference>
<dbReference type="Gene3D" id="3.40.50.12780">
    <property type="entry name" value="N-terminal domain of ligase-like"/>
    <property type="match status" value="1"/>
</dbReference>
<dbReference type="GO" id="GO:0004467">
    <property type="term" value="F:long-chain fatty acid-CoA ligase activity"/>
    <property type="evidence" value="ECO:0007669"/>
    <property type="project" value="UniProtKB-EC"/>
</dbReference>
<proteinExistence type="predicted"/>
<evidence type="ECO:0000256" key="4">
    <source>
        <dbReference type="ARBA" id="ARBA00026121"/>
    </source>
</evidence>
<name>A0A811UFJ7_CERCA</name>
<dbReference type="AlphaFoldDB" id="A0A811UFJ7"/>
<evidence type="ECO:0000256" key="1">
    <source>
        <dbReference type="ARBA" id="ARBA00022598"/>
    </source>
</evidence>
<evidence type="ECO:0000313" key="6">
    <source>
        <dbReference type="EMBL" id="CAD6997420.1"/>
    </source>
</evidence>
<accession>A0A811UFJ7</accession>
<dbReference type="GO" id="GO:0005783">
    <property type="term" value="C:endoplasmic reticulum"/>
    <property type="evidence" value="ECO:0007669"/>
    <property type="project" value="TreeGrafter"/>
</dbReference>
<dbReference type="EC" id="6.2.1.3" evidence="4"/>
<evidence type="ECO:0000256" key="3">
    <source>
        <dbReference type="ARBA" id="ARBA00023098"/>
    </source>
</evidence>
<gene>
    <name evidence="6" type="ORF">CCAP1982_LOCUS6067</name>
</gene>
<dbReference type="Pfam" id="PF23562">
    <property type="entry name" value="AMP-binding_C_3"/>
    <property type="match status" value="1"/>
</dbReference>
<dbReference type="Proteomes" id="UP000606786">
    <property type="component" value="Unassembled WGS sequence"/>
</dbReference>
<comment type="caution">
    <text evidence="6">The sequence shown here is derived from an EMBL/GenBank/DDBJ whole genome shotgun (WGS) entry which is preliminary data.</text>
</comment>
<keyword evidence="2" id="KW-0276">Fatty acid metabolism</keyword>
<sequence length="639" mass="70856">MQRKFKNNSIVKNLKPALSYTSVRLSEAVRLRIGEEGITAVAPQTIPQLFRECCQRVPNLPALFGALRIGAVVSGIYVTSSEEAVKYALQCSAASVCVVDDETQLAKVRVVRAQLTNLKAVILLHRTTDINLTEKEGYYLWSSLMRESYDLVLKRKLECVESEVAANQCAMLIFTSGTTGYPKAVMLSHDAIISNIKFCVEAVAHLGSRAGVTVSYLPLNHIAAQLFEVLMPLLNGDCVYFGERDALKGTLTNTLKAAQPTRIFGVPRVFEKIMEQFERAESNSNFIWRLVTAWSRQTLLNSYLRNAEGIQPNPTIKYALAALIMRPYKAQLGLSRCKHYWVGGAPLSVQTKKFFLSMDIPIRDMFGASEAGGAISLTSSYCHLNSTGRVLSGFEIKIDKPNKDGQGEICLRGRCIMIGYLNEAERSRELIEPNGWLHTGDMGRLHDDGCLQLTGRIKELLITSGGENISPVYVENLIKAELRCVSNALLVGDKRKYLTVLLTLKTNMDNICGLPLDSLHTDTVSWLKALGFDYTYLSEVLKIPAFAVNFNYKGACPSLDQKVMLAIEKGLEKANQNALSHAQRVQKFALLPHDFTVATGELDTALRSVIGNMLMVTSSIFPERLVTFLNVNKDGFEMK</sequence>
<reference evidence="6" key="1">
    <citation type="submission" date="2020-11" db="EMBL/GenBank/DDBJ databases">
        <authorList>
            <person name="Whitehead M."/>
        </authorList>
    </citation>
    <scope>NUCLEOTIDE SEQUENCE</scope>
    <source>
        <strain evidence="6">EGII</strain>
    </source>
</reference>
<dbReference type="Pfam" id="PF00501">
    <property type="entry name" value="AMP-binding"/>
    <property type="match status" value="1"/>
</dbReference>
<organism evidence="6 7">
    <name type="scientific">Ceratitis capitata</name>
    <name type="common">Mediterranean fruit fly</name>
    <name type="synonym">Tephritis capitata</name>
    <dbReference type="NCBI Taxonomy" id="7213"/>
    <lineage>
        <taxon>Eukaryota</taxon>
        <taxon>Metazoa</taxon>
        <taxon>Ecdysozoa</taxon>
        <taxon>Arthropoda</taxon>
        <taxon>Hexapoda</taxon>
        <taxon>Insecta</taxon>
        <taxon>Pterygota</taxon>
        <taxon>Neoptera</taxon>
        <taxon>Endopterygota</taxon>
        <taxon>Diptera</taxon>
        <taxon>Brachycera</taxon>
        <taxon>Muscomorpha</taxon>
        <taxon>Tephritoidea</taxon>
        <taxon>Tephritidae</taxon>
        <taxon>Ceratitis</taxon>
        <taxon>Ceratitis</taxon>
    </lineage>
</organism>
<dbReference type="EMBL" id="CAJHJT010000012">
    <property type="protein sequence ID" value="CAD6997420.1"/>
    <property type="molecule type" value="Genomic_DNA"/>
</dbReference>
<dbReference type="PROSITE" id="PS00455">
    <property type="entry name" value="AMP_BINDING"/>
    <property type="match status" value="1"/>
</dbReference>
<dbReference type="PANTHER" id="PTHR43272:SF32">
    <property type="entry name" value="AMP-DEPENDENT SYNTHETASE_LIGASE DOMAIN-CONTAINING PROTEIN"/>
    <property type="match status" value="1"/>
</dbReference>
<dbReference type="GO" id="GO:0016020">
    <property type="term" value="C:membrane"/>
    <property type="evidence" value="ECO:0007669"/>
    <property type="project" value="TreeGrafter"/>
</dbReference>
<dbReference type="InterPro" id="IPR020845">
    <property type="entry name" value="AMP-binding_CS"/>
</dbReference>
<evidence type="ECO:0000256" key="2">
    <source>
        <dbReference type="ARBA" id="ARBA00022832"/>
    </source>
</evidence>